<dbReference type="OrthoDB" id="10254945at2759"/>
<reference evidence="2" key="2">
    <citation type="submission" date="2021-08" db="EMBL/GenBank/DDBJ databases">
        <authorList>
            <person name="Gostincar C."/>
            <person name="Sun X."/>
            <person name="Song Z."/>
            <person name="Gunde-Cimerman N."/>
        </authorList>
    </citation>
    <scope>NUCLEOTIDE SEQUENCE</scope>
    <source>
        <strain evidence="2">EXF-9911</strain>
    </source>
</reference>
<evidence type="ECO:0000313" key="2">
    <source>
        <dbReference type="EMBL" id="KAG9698151.1"/>
    </source>
</evidence>
<dbReference type="EMBL" id="JAHFXF010000060">
    <property type="protein sequence ID" value="KAG9698151.1"/>
    <property type="molecule type" value="Genomic_DNA"/>
</dbReference>
<reference evidence="2" key="1">
    <citation type="journal article" date="2021" name="J Fungi (Basel)">
        <title>Virulence traits and population genomics of the black yeast Aureobasidium melanogenum.</title>
        <authorList>
            <person name="Cernosa A."/>
            <person name="Sun X."/>
            <person name="Gostincar C."/>
            <person name="Fang C."/>
            <person name="Gunde-Cimerman N."/>
            <person name="Song Z."/>
        </authorList>
    </citation>
    <scope>NUCLEOTIDE SEQUENCE</scope>
    <source>
        <strain evidence="2">EXF-9911</strain>
    </source>
</reference>
<feature type="compositionally biased region" description="Acidic residues" evidence="1">
    <location>
        <begin position="218"/>
        <end position="228"/>
    </location>
</feature>
<feature type="region of interest" description="Disordered" evidence="1">
    <location>
        <begin position="204"/>
        <end position="228"/>
    </location>
</feature>
<comment type="caution">
    <text evidence="2">The sequence shown here is derived from an EMBL/GenBank/DDBJ whole genome shotgun (WGS) entry which is preliminary data.</text>
</comment>
<feature type="non-terminal residue" evidence="2">
    <location>
        <position position="280"/>
    </location>
</feature>
<protein>
    <submittedName>
        <fullName evidence="2">Uncharacterized protein</fullName>
    </submittedName>
</protein>
<dbReference type="AlphaFoldDB" id="A0A9P8EUI4"/>
<feature type="region of interest" description="Disordered" evidence="1">
    <location>
        <begin position="254"/>
        <end position="280"/>
    </location>
</feature>
<evidence type="ECO:0000256" key="1">
    <source>
        <dbReference type="SAM" id="MobiDB-lite"/>
    </source>
</evidence>
<accession>A0A9P8EUI4</accession>
<organism evidence="2 3">
    <name type="scientific">Aureobasidium melanogenum</name>
    <name type="common">Aureobasidium pullulans var. melanogenum</name>
    <dbReference type="NCBI Taxonomy" id="46634"/>
    <lineage>
        <taxon>Eukaryota</taxon>
        <taxon>Fungi</taxon>
        <taxon>Dikarya</taxon>
        <taxon>Ascomycota</taxon>
        <taxon>Pezizomycotina</taxon>
        <taxon>Dothideomycetes</taxon>
        <taxon>Dothideomycetidae</taxon>
        <taxon>Dothideales</taxon>
        <taxon>Saccotheciaceae</taxon>
        <taxon>Aureobasidium</taxon>
    </lineage>
</organism>
<gene>
    <name evidence="2" type="ORF">KCU76_g2464</name>
</gene>
<evidence type="ECO:0000313" key="3">
    <source>
        <dbReference type="Proteomes" id="UP000779574"/>
    </source>
</evidence>
<name>A0A9P8EUI4_AURME</name>
<sequence length="280" mass="31026">MSTGQGFVQGRSGSRASDIRLDTHLLYIICGGTQLNASYYNPAASDASAYMRTQLILANVIIHELTHAWFNNVTAETYGISPFRNDDRAGEEGFAIETVVNKNSILVEIHTNISIGTTPFGIAAQRWPGIESREDIAIKASAAKHGIRYDTSYAVPMSYVHQFFLDDFWDNRILRFGDGAVNNYKAVGVRVSLVDQLKYDDLESPTVKQKQDPLSGVWEDDPEIDSDAEYPNVDEGIIYPNRILTLLGQEMSDSDIEMGDASDADESDDDVPDDEDDEVV</sequence>
<dbReference type="Proteomes" id="UP000779574">
    <property type="component" value="Unassembled WGS sequence"/>
</dbReference>
<proteinExistence type="predicted"/>